<protein>
    <submittedName>
        <fullName evidence="2">Uncharacterized protein</fullName>
    </submittedName>
</protein>
<gene>
    <name evidence="2" type="ORF">B5808_17570</name>
</gene>
<name>A0A1X9LNY4_9MICO</name>
<dbReference type="InterPro" id="IPR053714">
    <property type="entry name" value="Iso_Racemase_Enz_sf"/>
</dbReference>
<reference evidence="2 3" key="1">
    <citation type="submission" date="2017-04" db="EMBL/GenBank/DDBJ databases">
        <authorList>
            <person name="Afonso C.L."/>
            <person name="Miller P.J."/>
            <person name="Scott M.A."/>
            <person name="Spackman E."/>
            <person name="Goraichik I."/>
            <person name="Dimitrov K.M."/>
            <person name="Suarez D.L."/>
            <person name="Swayne D.E."/>
        </authorList>
    </citation>
    <scope>NUCLEOTIDE SEQUENCE [LARGE SCALE GENOMIC DNA]</scope>
    <source>
        <strain evidence="3">XA(T)</strain>
    </source>
</reference>
<evidence type="ECO:0000313" key="3">
    <source>
        <dbReference type="Proteomes" id="UP000192775"/>
    </source>
</evidence>
<dbReference type="STRING" id="1619308.B5808_17570"/>
<keyword evidence="3" id="KW-1185">Reference proteome</keyword>
<dbReference type="Gene3D" id="3.40.50.12500">
    <property type="match status" value="1"/>
</dbReference>
<organism evidence="2 3">
    <name type="scientific">Cnuibacter physcomitrellae</name>
    <dbReference type="NCBI Taxonomy" id="1619308"/>
    <lineage>
        <taxon>Bacteria</taxon>
        <taxon>Bacillati</taxon>
        <taxon>Actinomycetota</taxon>
        <taxon>Actinomycetes</taxon>
        <taxon>Micrococcales</taxon>
        <taxon>Microbacteriaceae</taxon>
        <taxon>Cnuibacter</taxon>
    </lineage>
</organism>
<dbReference type="Proteomes" id="UP000192775">
    <property type="component" value="Chromosome"/>
</dbReference>
<accession>A0A1X9LNY4</accession>
<dbReference type="RefSeq" id="WP_085020965.1">
    <property type="nucleotide sequence ID" value="NZ_BMHD01000001.1"/>
</dbReference>
<dbReference type="EMBL" id="CP020715">
    <property type="protein sequence ID" value="ARJ06827.1"/>
    <property type="molecule type" value="Genomic_DNA"/>
</dbReference>
<evidence type="ECO:0000256" key="1">
    <source>
        <dbReference type="ARBA" id="ARBA00038414"/>
    </source>
</evidence>
<comment type="similarity">
    <text evidence="1">Belongs to the HyuE racemase family.</text>
</comment>
<dbReference type="InterPro" id="IPR015942">
    <property type="entry name" value="Asp/Glu/hydantoin_racemase"/>
</dbReference>
<proteinExistence type="inferred from homology"/>
<dbReference type="GO" id="GO:0047661">
    <property type="term" value="F:amino-acid racemase activity"/>
    <property type="evidence" value="ECO:0007669"/>
    <property type="project" value="InterPro"/>
</dbReference>
<dbReference type="Pfam" id="PF01177">
    <property type="entry name" value="Asp_Glu_race"/>
    <property type="match status" value="1"/>
</dbReference>
<evidence type="ECO:0000313" key="2">
    <source>
        <dbReference type="EMBL" id="ARJ06827.1"/>
    </source>
</evidence>
<sequence>MAHRSPLIALISAVPASIPPVTAALQAHFPEATVWNILDDRLLEEAEDEGGLTPRLTARMRRLIDHAVTEGADGVLLTCSLYSPVARLGAQGTDVPVLGPDEAVFGAAAARDRDGAILVVSSAAGPLADSLRRIREELGEDRPVEGVVAEGAVGASRSGDIDALVTSIIDAMATTGTAWDSVVLGQYSLAPAAPTLEDRLGIPVLSGPRFAVEALRRAITGEVR</sequence>
<dbReference type="AlphaFoldDB" id="A0A1X9LNY4"/>
<dbReference type="KEGG" id="cphy:B5808_17570"/>